<keyword evidence="1" id="KW-0812">Transmembrane</keyword>
<keyword evidence="1" id="KW-1133">Transmembrane helix</keyword>
<keyword evidence="1" id="KW-0472">Membrane</keyword>
<organism evidence="2">
    <name type="scientific">uncultured Caudovirales phage</name>
    <dbReference type="NCBI Taxonomy" id="2100421"/>
    <lineage>
        <taxon>Viruses</taxon>
        <taxon>Duplodnaviria</taxon>
        <taxon>Heunggongvirae</taxon>
        <taxon>Uroviricota</taxon>
        <taxon>Caudoviricetes</taxon>
        <taxon>Peduoviridae</taxon>
        <taxon>Maltschvirus</taxon>
        <taxon>Maltschvirus maltsch</taxon>
    </lineage>
</organism>
<evidence type="ECO:0000256" key="1">
    <source>
        <dbReference type="SAM" id="Phobius"/>
    </source>
</evidence>
<protein>
    <submittedName>
        <fullName evidence="2">Uncharacterized protein</fullName>
    </submittedName>
</protein>
<reference evidence="2" key="1">
    <citation type="submission" date="2020-04" db="EMBL/GenBank/DDBJ databases">
        <authorList>
            <person name="Chiriac C."/>
            <person name="Salcher M."/>
            <person name="Ghai R."/>
            <person name="Kavagutti S V."/>
        </authorList>
    </citation>
    <scope>NUCLEOTIDE SEQUENCE</scope>
</reference>
<dbReference type="EMBL" id="LR796135">
    <property type="protein sequence ID" value="CAB4120801.1"/>
    <property type="molecule type" value="Genomic_DNA"/>
</dbReference>
<sequence length="139" mass="15679">MNGAEVLIALRTAFWIAGAFYIFSAVSAPAWFGEFISFESWFAGRPRVTLISSPSRWRYLVIPLLLLGVGVFTYYAAYPIIDLIPFHWGYHDDEGDWIPARETTQVALAIVGGFTLIGGLEKQGNEAWLDRWHEKHGSK</sequence>
<gene>
    <name evidence="2" type="ORF">UFOVP5_38</name>
</gene>
<proteinExistence type="predicted"/>
<name>A0A6J5KH50_9CAUD</name>
<feature type="transmembrane region" description="Helical" evidence="1">
    <location>
        <begin position="12"/>
        <end position="36"/>
    </location>
</feature>
<accession>A0A6J5KH50</accession>
<evidence type="ECO:0000313" key="2">
    <source>
        <dbReference type="EMBL" id="CAB4120801.1"/>
    </source>
</evidence>
<feature type="transmembrane region" description="Helical" evidence="1">
    <location>
        <begin position="57"/>
        <end position="77"/>
    </location>
</feature>